<reference evidence="1" key="1">
    <citation type="submission" date="2014-09" db="EMBL/GenBank/DDBJ databases">
        <authorList>
            <person name="Magalhaes I.L.F."/>
            <person name="Oliveira U."/>
            <person name="Santos F.R."/>
            <person name="Vidigal T.H.D.A."/>
            <person name="Brescovit A.D."/>
            <person name="Santos A.J."/>
        </authorList>
    </citation>
    <scope>NUCLEOTIDE SEQUENCE</scope>
    <source>
        <tissue evidence="1">Shoot tissue taken approximately 20 cm above the soil surface</tissue>
    </source>
</reference>
<sequence length="58" mass="6637">MLMPLPPPAETSPDLLPFFRNWQKNCQPLEQHSLLKLKIAGGNELREHVLMNANAAEW</sequence>
<accession>A0A0A9HI55</accession>
<evidence type="ECO:0000313" key="1">
    <source>
        <dbReference type="EMBL" id="JAE35499.1"/>
    </source>
</evidence>
<proteinExistence type="predicted"/>
<name>A0A0A9HI55_ARUDO</name>
<reference evidence="1" key="2">
    <citation type="journal article" date="2015" name="Data Brief">
        <title>Shoot transcriptome of the giant reed, Arundo donax.</title>
        <authorList>
            <person name="Barrero R.A."/>
            <person name="Guerrero F.D."/>
            <person name="Moolhuijzen P."/>
            <person name="Goolsby J.A."/>
            <person name="Tidwell J."/>
            <person name="Bellgard S.E."/>
            <person name="Bellgard M.I."/>
        </authorList>
    </citation>
    <scope>NUCLEOTIDE SEQUENCE</scope>
    <source>
        <tissue evidence="1">Shoot tissue taken approximately 20 cm above the soil surface</tissue>
    </source>
</reference>
<dbReference type="EMBL" id="GBRH01162397">
    <property type="protein sequence ID" value="JAE35499.1"/>
    <property type="molecule type" value="Transcribed_RNA"/>
</dbReference>
<dbReference type="AlphaFoldDB" id="A0A0A9HI55"/>
<organism evidence="1">
    <name type="scientific">Arundo donax</name>
    <name type="common">Giant reed</name>
    <name type="synonym">Donax arundinaceus</name>
    <dbReference type="NCBI Taxonomy" id="35708"/>
    <lineage>
        <taxon>Eukaryota</taxon>
        <taxon>Viridiplantae</taxon>
        <taxon>Streptophyta</taxon>
        <taxon>Embryophyta</taxon>
        <taxon>Tracheophyta</taxon>
        <taxon>Spermatophyta</taxon>
        <taxon>Magnoliopsida</taxon>
        <taxon>Liliopsida</taxon>
        <taxon>Poales</taxon>
        <taxon>Poaceae</taxon>
        <taxon>PACMAD clade</taxon>
        <taxon>Arundinoideae</taxon>
        <taxon>Arundineae</taxon>
        <taxon>Arundo</taxon>
    </lineage>
</organism>
<protein>
    <submittedName>
        <fullName evidence="1">Uncharacterized protein</fullName>
    </submittedName>
</protein>